<dbReference type="Proteomes" id="UP001497453">
    <property type="component" value="Chromosome 6"/>
</dbReference>
<evidence type="ECO:0000313" key="2">
    <source>
        <dbReference type="Proteomes" id="UP001497453"/>
    </source>
</evidence>
<evidence type="ECO:0000313" key="1">
    <source>
        <dbReference type="EMBL" id="CAL1710409.1"/>
    </source>
</evidence>
<protein>
    <submittedName>
        <fullName evidence="1">Uncharacterized protein</fullName>
    </submittedName>
</protein>
<reference evidence="2" key="1">
    <citation type="submission" date="2024-04" db="EMBL/GenBank/DDBJ databases">
        <authorList>
            <person name="Shaw F."/>
            <person name="Minotto A."/>
        </authorList>
    </citation>
    <scope>NUCLEOTIDE SEQUENCE [LARGE SCALE GENOMIC DNA]</scope>
</reference>
<name>A0ABP1DUV2_9APHY</name>
<accession>A0ABP1DUV2</accession>
<gene>
    <name evidence="1" type="ORF">GFSPODELE1_LOCUS7814</name>
</gene>
<organism evidence="1 2">
    <name type="scientific">Somion occarium</name>
    <dbReference type="NCBI Taxonomy" id="3059160"/>
    <lineage>
        <taxon>Eukaryota</taxon>
        <taxon>Fungi</taxon>
        <taxon>Dikarya</taxon>
        <taxon>Basidiomycota</taxon>
        <taxon>Agaricomycotina</taxon>
        <taxon>Agaricomycetes</taxon>
        <taxon>Polyporales</taxon>
        <taxon>Cerrenaceae</taxon>
        <taxon>Somion</taxon>
    </lineage>
</organism>
<sequence>MSAVTPFPLQSVVYINDSSHPAYGYALYVLECEPWSNTWRYKVQYQKVAANGIVWSDPFFINHNWLSTTSPLVQPVAYYVPSQSAS</sequence>
<dbReference type="EMBL" id="OZ037949">
    <property type="protein sequence ID" value="CAL1710409.1"/>
    <property type="molecule type" value="Genomic_DNA"/>
</dbReference>
<keyword evidence="2" id="KW-1185">Reference proteome</keyword>
<proteinExistence type="predicted"/>